<evidence type="ECO:0000256" key="1">
    <source>
        <dbReference type="ARBA" id="ARBA00007831"/>
    </source>
</evidence>
<organism evidence="5 6">
    <name type="scientific">Gadus morhua</name>
    <name type="common">Atlantic cod</name>
    <dbReference type="NCBI Taxonomy" id="8049"/>
    <lineage>
        <taxon>Eukaryota</taxon>
        <taxon>Metazoa</taxon>
        <taxon>Chordata</taxon>
        <taxon>Craniata</taxon>
        <taxon>Vertebrata</taxon>
        <taxon>Euteleostomi</taxon>
        <taxon>Actinopterygii</taxon>
        <taxon>Neopterygii</taxon>
        <taxon>Teleostei</taxon>
        <taxon>Neoteleostei</taxon>
        <taxon>Acanthomorphata</taxon>
        <taxon>Zeiogadaria</taxon>
        <taxon>Gadariae</taxon>
        <taxon>Gadiformes</taxon>
        <taxon>Gadoidei</taxon>
        <taxon>Gadidae</taxon>
        <taxon>Gadus</taxon>
    </lineage>
</organism>
<dbReference type="PROSITE" id="PS51897">
    <property type="entry name" value="ANNEXIN_2"/>
    <property type="match status" value="4"/>
</dbReference>
<dbReference type="PANTHER" id="PTHR10502">
    <property type="entry name" value="ANNEXIN"/>
    <property type="match status" value="1"/>
</dbReference>
<accession>A0A8C4ZY43</accession>
<dbReference type="GO" id="GO:0005886">
    <property type="term" value="C:plasma membrane"/>
    <property type="evidence" value="ECO:0007669"/>
    <property type="project" value="TreeGrafter"/>
</dbReference>
<evidence type="ECO:0000313" key="6">
    <source>
        <dbReference type="Proteomes" id="UP000694546"/>
    </source>
</evidence>
<dbReference type="GO" id="GO:0012506">
    <property type="term" value="C:vesicle membrane"/>
    <property type="evidence" value="ECO:0007669"/>
    <property type="project" value="TreeGrafter"/>
</dbReference>
<dbReference type="GO" id="GO:0005634">
    <property type="term" value="C:nucleus"/>
    <property type="evidence" value="ECO:0007669"/>
    <property type="project" value="TreeGrafter"/>
</dbReference>
<dbReference type="Gene3D" id="1.10.220.10">
    <property type="entry name" value="Annexin"/>
    <property type="match status" value="4"/>
</dbReference>
<keyword evidence="4" id="KW-0106">Calcium</keyword>
<keyword evidence="2 4" id="KW-0677">Repeat</keyword>
<reference evidence="5" key="1">
    <citation type="submission" date="2025-08" db="UniProtKB">
        <authorList>
            <consortium name="Ensembl"/>
        </authorList>
    </citation>
    <scope>IDENTIFICATION</scope>
</reference>
<dbReference type="GO" id="GO:0005737">
    <property type="term" value="C:cytoplasm"/>
    <property type="evidence" value="ECO:0007669"/>
    <property type="project" value="TreeGrafter"/>
</dbReference>
<dbReference type="InterPro" id="IPR001464">
    <property type="entry name" value="Annexin"/>
</dbReference>
<dbReference type="GO" id="GO:0006909">
    <property type="term" value="P:phagocytosis"/>
    <property type="evidence" value="ECO:0007669"/>
    <property type="project" value="TreeGrafter"/>
</dbReference>
<evidence type="ECO:0000256" key="2">
    <source>
        <dbReference type="ARBA" id="ARBA00022737"/>
    </source>
</evidence>
<evidence type="ECO:0000256" key="3">
    <source>
        <dbReference type="ARBA" id="ARBA00023216"/>
    </source>
</evidence>
<dbReference type="InterPro" id="IPR018502">
    <property type="entry name" value="Annexin_repeat"/>
</dbReference>
<dbReference type="PANTHER" id="PTHR10502:SF237">
    <property type="entry name" value="ANNEXIN"/>
    <property type="match status" value="1"/>
</dbReference>
<dbReference type="PROSITE" id="PS00223">
    <property type="entry name" value="ANNEXIN_1"/>
    <property type="match status" value="2"/>
</dbReference>
<dbReference type="GO" id="GO:0005544">
    <property type="term" value="F:calcium-dependent phospholipid binding"/>
    <property type="evidence" value="ECO:0007669"/>
    <property type="project" value="UniProtKB-KW"/>
</dbReference>
<keyword evidence="6" id="KW-1185">Reference proteome</keyword>
<dbReference type="InterPro" id="IPR018252">
    <property type="entry name" value="Annexin_repeat_CS"/>
</dbReference>
<dbReference type="GO" id="GO:0007165">
    <property type="term" value="P:signal transduction"/>
    <property type="evidence" value="ECO:0007669"/>
    <property type="project" value="TreeGrafter"/>
</dbReference>
<dbReference type="GO" id="GO:0001786">
    <property type="term" value="F:phosphatidylserine binding"/>
    <property type="evidence" value="ECO:0007669"/>
    <property type="project" value="TreeGrafter"/>
</dbReference>
<evidence type="ECO:0000313" key="5">
    <source>
        <dbReference type="Ensembl" id="ENSGMOP00000023054.1"/>
    </source>
</evidence>
<dbReference type="OMA" id="CEDTLIR"/>
<reference evidence="5" key="2">
    <citation type="submission" date="2025-09" db="UniProtKB">
        <authorList>
            <consortium name="Ensembl"/>
        </authorList>
    </citation>
    <scope>IDENTIFICATION</scope>
</reference>
<comment type="domain">
    <text evidence="4">A pair of annexin repeats may form one binding site for calcium and phospholipid.</text>
</comment>
<dbReference type="InterPro" id="IPR037104">
    <property type="entry name" value="Annexin_sf"/>
</dbReference>
<dbReference type="SMART" id="SM00335">
    <property type="entry name" value="ANX"/>
    <property type="match status" value="4"/>
</dbReference>
<dbReference type="GO" id="GO:0071385">
    <property type="term" value="P:cellular response to glucocorticoid stimulus"/>
    <property type="evidence" value="ECO:0007669"/>
    <property type="project" value="TreeGrafter"/>
</dbReference>
<keyword evidence="4" id="KW-0111">Calcium/phospholipid-binding</keyword>
<keyword evidence="3 4" id="KW-0041">Annexin</keyword>
<evidence type="ECO:0000256" key="4">
    <source>
        <dbReference type="RuleBase" id="RU003540"/>
    </source>
</evidence>
<dbReference type="GeneTree" id="ENSGT00940000155221"/>
<name>A0A8C4ZY43_GADMO</name>
<protein>
    <recommendedName>
        <fullName evidence="4">Annexin</fullName>
    </recommendedName>
</protein>
<dbReference type="Proteomes" id="UP000694546">
    <property type="component" value="Chromosome 4"/>
</dbReference>
<comment type="similarity">
    <text evidence="1 4">Belongs to the annexin family.</text>
</comment>
<dbReference type="SUPFAM" id="SSF47874">
    <property type="entry name" value="Annexin"/>
    <property type="match status" value="1"/>
</dbReference>
<dbReference type="Ensembl" id="ENSGMOT00000045676.1">
    <property type="protein sequence ID" value="ENSGMOP00000023054.1"/>
    <property type="gene ID" value="ENSGMOG00000010164.2"/>
</dbReference>
<dbReference type="AlphaFoldDB" id="A0A8C4ZY43"/>
<proteinExistence type="inferred from homology"/>
<dbReference type="PRINTS" id="PR00196">
    <property type="entry name" value="ANNEXIN"/>
</dbReference>
<sequence>MAVIQGSNFELSSQVTHKKPEFHGTIAPYPNFNPRKDVIFLEEAINSRNVDEDTIISVLVQRSNEQRQEIKRAFEADTGKSLADELKSELRSHLEDVVLALLMKPAQYDAFIIRKATKGFGTNEDVIVEVLASRTNQQIRELQEAFKEEYGQTMEEVIDSETDGDFALALHAMLKANKNEGHIVDLALAKKDARVCHLMSDIMVCFVFVLQELFEAGEEHKDIDISVFIDILTTRSGPQLTQTFKHYSKISDVNLPKALDMELRGDIEDCLIDIVKCSWSKPAFFAERLHKAMEGHGTCEDTLMRVLVARSEVDLKKIISEFELMYGKTLQQCILDDTKGHLEKILLGLCGPN</sequence>
<dbReference type="Pfam" id="PF00191">
    <property type="entry name" value="Annexin"/>
    <property type="match status" value="4"/>
</dbReference>
<dbReference type="GO" id="GO:0005509">
    <property type="term" value="F:calcium ion binding"/>
    <property type="evidence" value="ECO:0007669"/>
    <property type="project" value="InterPro"/>
</dbReference>